<comment type="subcellular location">
    <subcellularLocation>
        <location evidence="1">Membrane</location>
        <topology evidence="1">Multi-pass membrane protein</topology>
    </subcellularLocation>
</comment>
<proteinExistence type="predicted"/>
<feature type="transmembrane region" description="Helical" evidence="6">
    <location>
        <begin position="193"/>
        <end position="215"/>
    </location>
</feature>
<dbReference type="EMBL" id="JAVHJO010000012">
    <property type="protein sequence ID" value="KAK6532091.1"/>
    <property type="molecule type" value="Genomic_DNA"/>
</dbReference>
<feature type="region of interest" description="Disordered" evidence="5">
    <location>
        <begin position="1"/>
        <end position="47"/>
    </location>
</feature>
<feature type="transmembrane region" description="Helical" evidence="6">
    <location>
        <begin position="255"/>
        <end position="275"/>
    </location>
</feature>
<evidence type="ECO:0000256" key="6">
    <source>
        <dbReference type="SAM" id="Phobius"/>
    </source>
</evidence>
<feature type="transmembrane region" description="Helical" evidence="6">
    <location>
        <begin position="103"/>
        <end position="125"/>
    </location>
</feature>
<dbReference type="Pfam" id="PF07690">
    <property type="entry name" value="MFS_1"/>
    <property type="match status" value="1"/>
</dbReference>
<dbReference type="PRINTS" id="PR01036">
    <property type="entry name" value="TCRTETB"/>
</dbReference>
<organism evidence="8 9">
    <name type="scientific">Orbilia ellipsospora</name>
    <dbReference type="NCBI Taxonomy" id="2528407"/>
    <lineage>
        <taxon>Eukaryota</taxon>
        <taxon>Fungi</taxon>
        <taxon>Dikarya</taxon>
        <taxon>Ascomycota</taxon>
        <taxon>Pezizomycotina</taxon>
        <taxon>Orbiliomycetes</taxon>
        <taxon>Orbiliales</taxon>
        <taxon>Orbiliaceae</taxon>
        <taxon>Orbilia</taxon>
    </lineage>
</organism>
<dbReference type="PANTHER" id="PTHR23501">
    <property type="entry name" value="MAJOR FACILITATOR SUPERFAMILY"/>
    <property type="match status" value="1"/>
</dbReference>
<dbReference type="Gene3D" id="1.20.1720.10">
    <property type="entry name" value="Multidrug resistance protein D"/>
    <property type="match status" value="1"/>
</dbReference>
<dbReference type="GO" id="GO:0005886">
    <property type="term" value="C:plasma membrane"/>
    <property type="evidence" value="ECO:0007669"/>
    <property type="project" value="TreeGrafter"/>
</dbReference>
<evidence type="ECO:0000256" key="2">
    <source>
        <dbReference type="ARBA" id="ARBA00022692"/>
    </source>
</evidence>
<feature type="transmembrane region" description="Helical" evidence="6">
    <location>
        <begin position="521"/>
        <end position="541"/>
    </location>
</feature>
<evidence type="ECO:0000313" key="8">
    <source>
        <dbReference type="EMBL" id="KAK6532091.1"/>
    </source>
</evidence>
<keyword evidence="2 6" id="KW-0812">Transmembrane</keyword>
<gene>
    <name evidence="8" type="ORF">TWF694_003253</name>
</gene>
<dbReference type="PANTHER" id="PTHR23501:SF39">
    <property type="entry name" value="MULTIDRUG TRANSPORTER, PUTATIVE (AFU_ORTHOLOGUE AFUA_1G05010)-RELATED"/>
    <property type="match status" value="1"/>
</dbReference>
<evidence type="ECO:0000256" key="5">
    <source>
        <dbReference type="SAM" id="MobiDB-lite"/>
    </source>
</evidence>
<feature type="transmembrane region" description="Helical" evidence="6">
    <location>
        <begin position="337"/>
        <end position="359"/>
    </location>
</feature>
<feature type="transmembrane region" description="Helical" evidence="6">
    <location>
        <begin position="457"/>
        <end position="477"/>
    </location>
</feature>
<sequence>MGKPKGPCQHQQDAGVVPTTGSETQPLTDTQEKREIPRVAKWVNSRSPSKKLISYLFSSKEDRDIAQGKGPSGSGSDASGPVYPTCQICKEDHARRTKYRWKLILTLLIPNFMNSLDLTVIATAVPEIASSFNRINQLSWIVNAFTLTSTAFVPSYGQFSDVFGRHWVMQFAIFCVLIGSLICALAHSYGLFLFGRAVQGLGYAGIGTLTKIVLADKVSLKENSTNNTIFVLLNGISFGCGPIIGGYLTKVSWRWCFWINLPMAGFSHLAVFLILRSQLLGPQPQVTTDEHGNTITIERHGFLEKLSVIDYGGVALFLTGACLFILALLWGGGDYPWKSAAVIVTLALGVIILCCFFYYEYLMEPGNFMAKKFPNQTAMIPWNILKRRDIGVLGYLNFTTGMSLFSAFYFVSVYFTIVEGYPAWKAGVQLLYYTPGLGVGSYMAMFICNVYPKQTWLPLFFGSWIEPIGLGLLTYALRTRNVAMVNGFLALSGVGTGIRFMPGTLHAVGMEPKRIARVVSLMGFVLPLGGTLGLTMMGSVFNNKLSEGFANIGAGSAGLDGKDTGRSASSIDSIQSLPQPILGMVEDVAKNAVVWSYISILPLVAAGGIVACFLGNVQITSTNPEDMVEDENGHRKGEIVDEPYLFWLLKHRRRLGRKVDESRNIELKKEEA</sequence>
<evidence type="ECO:0000256" key="4">
    <source>
        <dbReference type="ARBA" id="ARBA00023136"/>
    </source>
</evidence>
<feature type="domain" description="Major facilitator superfamily (MFS) profile" evidence="7">
    <location>
        <begin position="103"/>
        <end position="623"/>
    </location>
</feature>
<dbReference type="InterPro" id="IPR036259">
    <property type="entry name" value="MFS_trans_sf"/>
</dbReference>
<dbReference type="AlphaFoldDB" id="A0AAV9X285"/>
<dbReference type="PROSITE" id="PS50850">
    <property type="entry name" value="MFS"/>
    <property type="match status" value="1"/>
</dbReference>
<feature type="transmembrane region" description="Helical" evidence="6">
    <location>
        <begin position="308"/>
        <end position="331"/>
    </location>
</feature>
<dbReference type="SUPFAM" id="SSF103473">
    <property type="entry name" value="MFS general substrate transporter"/>
    <property type="match status" value="2"/>
</dbReference>
<evidence type="ECO:0000313" key="9">
    <source>
        <dbReference type="Proteomes" id="UP001365542"/>
    </source>
</evidence>
<reference evidence="8 9" key="1">
    <citation type="submission" date="2019-10" db="EMBL/GenBank/DDBJ databases">
        <authorList>
            <person name="Palmer J.M."/>
        </authorList>
    </citation>
    <scope>NUCLEOTIDE SEQUENCE [LARGE SCALE GENOMIC DNA]</scope>
    <source>
        <strain evidence="8 9">TWF694</strain>
    </source>
</reference>
<feature type="transmembrane region" description="Helical" evidence="6">
    <location>
        <begin position="395"/>
        <end position="418"/>
    </location>
</feature>
<evidence type="ECO:0000259" key="7">
    <source>
        <dbReference type="PROSITE" id="PS50850"/>
    </source>
</evidence>
<feature type="transmembrane region" description="Helical" evidence="6">
    <location>
        <begin position="137"/>
        <end position="156"/>
    </location>
</feature>
<keyword evidence="9" id="KW-1185">Reference proteome</keyword>
<name>A0AAV9X285_9PEZI</name>
<feature type="transmembrane region" description="Helical" evidence="6">
    <location>
        <begin position="430"/>
        <end position="450"/>
    </location>
</feature>
<evidence type="ECO:0000256" key="1">
    <source>
        <dbReference type="ARBA" id="ARBA00004141"/>
    </source>
</evidence>
<dbReference type="InterPro" id="IPR011701">
    <property type="entry name" value="MFS"/>
</dbReference>
<accession>A0AAV9X285</accession>
<protein>
    <recommendedName>
        <fullName evidence="7">Major facilitator superfamily (MFS) profile domain-containing protein</fullName>
    </recommendedName>
</protein>
<feature type="transmembrane region" description="Helical" evidence="6">
    <location>
        <begin position="483"/>
        <end position="501"/>
    </location>
</feature>
<dbReference type="Proteomes" id="UP001365542">
    <property type="component" value="Unassembled WGS sequence"/>
</dbReference>
<dbReference type="GO" id="GO:0022857">
    <property type="term" value="F:transmembrane transporter activity"/>
    <property type="evidence" value="ECO:0007669"/>
    <property type="project" value="InterPro"/>
</dbReference>
<comment type="caution">
    <text evidence="8">The sequence shown here is derived from an EMBL/GenBank/DDBJ whole genome shotgun (WGS) entry which is preliminary data.</text>
</comment>
<feature type="transmembrane region" description="Helical" evidence="6">
    <location>
        <begin position="227"/>
        <end position="249"/>
    </location>
</feature>
<evidence type="ECO:0000256" key="3">
    <source>
        <dbReference type="ARBA" id="ARBA00022989"/>
    </source>
</evidence>
<feature type="transmembrane region" description="Helical" evidence="6">
    <location>
        <begin position="594"/>
        <end position="617"/>
    </location>
</feature>
<keyword evidence="4 6" id="KW-0472">Membrane</keyword>
<feature type="compositionally biased region" description="Polar residues" evidence="5">
    <location>
        <begin position="19"/>
        <end position="29"/>
    </location>
</feature>
<keyword evidence="3 6" id="KW-1133">Transmembrane helix</keyword>
<dbReference type="InterPro" id="IPR020846">
    <property type="entry name" value="MFS_dom"/>
</dbReference>
<feature type="transmembrane region" description="Helical" evidence="6">
    <location>
        <begin position="168"/>
        <end position="187"/>
    </location>
</feature>